<organism evidence="2">
    <name type="scientific">uncultured marine virus</name>
    <dbReference type="NCBI Taxonomy" id="186617"/>
    <lineage>
        <taxon>Viruses</taxon>
        <taxon>environmental samples</taxon>
    </lineage>
</organism>
<dbReference type="EMBL" id="KR029596">
    <property type="protein sequence ID" value="AKH47547.1"/>
    <property type="molecule type" value="Genomic_DNA"/>
</dbReference>
<proteinExistence type="predicted"/>
<sequence length="67" mass="7565">MVRSPWIWFLRGIRLSAISCQLCFHTPRSLSRASRRRTMSSASLSDAGERADSFGVLAIRQLRSVVI</sequence>
<reference evidence="2" key="1">
    <citation type="journal article" date="2015" name="Front. Microbiol.">
        <title>Combining genomic sequencing methods to explore viral diversity and reveal potential virus-host interactions.</title>
        <authorList>
            <person name="Chow C.E."/>
            <person name="Winget D.M."/>
            <person name="White R.A.III."/>
            <person name="Hallam S.J."/>
            <person name="Suttle C.A."/>
        </authorList>
    </citation>
    <scope>NUCLEOTIDE SEQUENCE</scope>
    <source>
        <strain evidence="2">Oxic1_1</strain>
    </source>
</reference>
<reference evidence="2" key="2">
    <citation type="submission" date="2015-03" db="EMBL/GenBank/DDBJ databases">
        <authorList>
            <person name="Chow C.-E.T."/>
            <person name="Winget D.M."/>
            <person name="White R.A.III."/>
            <person name="Hallam S.J."/>
            <person name="Suttle C.A."/>
        </authorList>
    </citation>
    <scope>NUCLEOTIDE SEQUENCE</scope>
    <source>
        <strain evidence="2">Oxic1_1</strain>
    </source>
</reference>
<name>A0A0F7L811_9VIRU</name>
<evidence type="ECO:0000313" key="2">
    <source>
        <dbReference type="EMBL" id="AKH47547.1"/>
    </source>
</evidence>
<accession>A0A0F7L811</accession>
<evidence type="ECO:0000256" key="1">
    <source>
        <dbReference type="SAM" id="MobiDB-lite"/>
    </source>
</evidence>
<feature type="region of interest" description="Disordered" evidence="1">
    <location>
        <begin position="28"/>
        <end position="47"/>
    </location>
</feature>
<protein>
    <submittedName>
        <fullName evidence="2">Uncharacterized protein</fullName>
    </submittedName>
</protein>